<keyword evidence="1" id="KW-0479">Metal-binding</keyword>
<dbReference type="Proteomes" id="UP000178129">
    <property type="component" value="Unassembled WGS sequence"/>
</dbReference>
<dbReference type="SMART" id="SM00184">
    <property type="entry name" value="RING"/>
    <property type="match status" value="1"/>
</dbReference>
<feature type="transmembrane region" description="Helical" evidence="2">
    <location>
        <begin position="271"/>
        <end position="288"/>
    </location>
</feature>
<dbReference type="SUPFAM" id="SSF57850">
    <property type="entry name" value="RING/U-box"/>
    <property type="match status" value="1"/>
</dbReference>
<evidence type="ECO:0000256" key="1">
    <source>
        <dbReference type="PROSITE-ProRule" id="PRU00175"/>
    </source>
</evidence>
<sequence>MCRLMQLNFYHFCAHTQKVKVPSINPDCDRHVIGYDYFMNEWCPRCRWLGFLNPYKYQEFAKAVDCDGHTGKVTRTVYFDRTEFTSSTKDQLWEKRDHFIENMIPDLRRHQRLQAFFRLSDRELDAEVPARDRTYLMEVFKPRIRDDNRSPDLFGVAYKVPEDRDVCGVCQGRLTGPSAENDDRYPCFSAGSAGGVVALPCNHYFGLQCIQAWMSNPNTPNCPSCRHAYKIVRELEASELVVLPPGYEDQRLVDFIPDSDMKEMHIKLMKIYYAKILLVAPLFAPFPFMSWKNLFMLTFGANLFYRCIALVQYQPKFALRERKIQNKFALFSAMGNTMEIILASILGGSSRAFWYSLISRWFLLIIAAYFFKPLLRLIDKIERCPHLVRARVGGNLGRKLTCNAGAGNEARLAADMDN</sequence>
<evidence type="ECO:0000313" key="4">
    <source>
        <dbReference type="EMBL" id="CZT04667.1"/>
    </source>
</evidence>
<comment type="caution">
    <text evidence="4">The sequence shown here is derived from an EMBL/GenBank/DDBJ whole genome shotgun (WGS) entry which is preliminary data.</text>
</comment>
<keyword evidence="1" id="KW-0862">Zinc</keyword>
<dbReference type="STRING" id="914237.A0A1E1L2C3"/>
<dbReference type="InterPro" id="IPR013083">
    <property type="entry name" value="Znf_RING/FYVE/PHD"/>
</dbReference>
<keyword evidence="2" id="KW-0812">Transmembrane</keyword>
<organism evidence="4 5">
    <name type="scientific">Rhynchosporium graminicola</name>
    <dbReference type="NCBI Taxonomy" id="2792576"/>
    <lineage>
        <taxon>Eukaryota</taxon>
        <taxon>Fungi</taxon>
        <taxon>Dikarya</taxon>
        <taxon>Ascomycota</taxon>
        <taxon>Pezizomycotina</taxon>
        <taxon>Leotiomycetes</taxon>
        <taxon>Helotiales</taxon>
        <taxon>Ploettnerulaceae</taxon>
        <taxon>Rhynchosporium</taxon>
    </lineage>
</organism>
<name>A0A1E1L2C3_9HELO</name>
<dbReference type="Gene3D" id="3.30.40.10">
    <property type="entry name" value="Zinc/RING finger domain, C3HC4 (zinc finger)"/>
    <property type="match status" value="1"/>
</dbReference>
<keyword evidence="5" id="KW-1185">Reference proteome</keyword>
<evidence type="ECO:0000259" key="3">
    <source>
        <dbReference type="PROSITE" id="PS50089"/>
    </source>
</evidence>
<reference evidence="5" key="1">
    <citation type="submission" date="2016-03" db="EMBL/GenBank/DDBJ databases">
        <authorList>
            <person name="Ploux O."/>
        </authorList>
    </citation>
    <scope>NUCLEOTIDE SEQUENCE [LARGE SCALE GENOMIC DNA]</scope>
    <source>
        <strain evidence="5">UK7</strain>
    </source>
</reference>
<feature type="transmembrane region" description="Helical" evidence="2">
    <location>
        <begin position="294"/>
        <end position="313"/>
    </location>
</feature>
<dbReference type="PROSITE" id="PS50089">
    <property type="entry name" value="ZF_RING_2"/>
    <property type="match status" value="1"/>
</dbReference>
<dbReference type="EMBL" id="FJUW01000033">
    <property type="protein sequence ID" value="CZT04667.1"/>
    <property type="molecule type" value="Genomic_DNA"/>
</dbReference>
<feature type="transmembrane region" description="Helical" evidence="2">
    <location>
        <begin position="328"/>
        <end position="346"/>
    </location>
</feature>
<dbReference type="InParanoid" id="A0A1E1L2C3"/>
<gene>
    <name evidence="4" type="ORF">RCO7_05538</name>
</gene>
<protein>
    <recommendedName>
        <fullName evidence="3">RING-type domain-containing protein</fullName>
    </recommendedName>
</protein>
<keyword evidence="1" id="KW-0863">Zinc-finger</keyword>
<accession>A0A1E1L2C3</accession>
<dbReference type="AlphaFoldDB" id="A0A1E1L2C3"/>
<dbReference type="GO" id="GO:0008270">
    <property type="term" value="F:zinc ion binding"/>
    <property type="evidence" value="ECO:0007669"/>
    <property type="project" value="UniProtKB-KW"/>
</dbReference>
<keyword evidence="2" id="KW-0472">Membrane</keyword>
<dbReference type="InterPro" id="IPR001841">
    <property type="entry name" value="Znf_RING"/>
</dbReference>
<feature type="domain" description="RING-type" evidence="3">
    <location>
        <begin position="167"/>
        <end position="226"/>
    </location>
</feature>
<evidence type="ECO:0000313" key="5">
    <source>
        <dbReference type="Proteomes" id="UP000178129"/>
    </source>
</evidence>
<keyword evidence="2" id="KW-1133">Transmembrane helix</keyword>
<feature type="transmembrane region" description="Helical" evidence="2">
    <location>
        <begin position="352"/>
        <end position="371"/>
    </location>
</feature>
<proteinExistence type="predicted"/>
<evidence type="ECO:0000256" key="2">
    <source>
        <dbReference type="SAM" id="Phobius"/>
    </source>
</evidence>